<dbReference type="Proteomes" id="UP000031599">
    <property type="component" value="Unassembled WGS sequence"/>
</dbReference>
<keyword evidence="1" id="KW-0472">Membrane</keyword>
<sequence length="445" mass="48633">MNQPAPTKLFREEAKTGAIECPACGAPITLRGFGGVEQVACAYCGTICKPEEDGNLNILQQAQRQRRPSILPLHKRGQLPDVLGTDAVVHTWEILGIMWREVVSDGVTYPWQEFLLFNPYQGYRWLIYQMSDGVWGLGGPLLGAPELQPGGTPTASWRGETYKHFTSGNARVTYVEGEFPWQVLVNDVAQANDYVCPPNMLSIEVQHGETGADVNFTIMQPIEPAQVWAAFDMPGAAPAKHGVHPAEVNPHKTKFYAVAGILLFVVWIVALVAYASARKNGVVYAGSVVPGEVLTEEIEIGTADQTTTLELGLQAHGMNNSWAYAEVMLVDLSSEEAISVGLETDAWSGVEQGESWSEGTNPRRVTVGGVKGGKYLMQVQTQLDSSGDPADSLTIEIKQDVPLGRYMFLPFVIIALFPLLNLGRKLAFETKRWANSDHATSSWES</sequence>
<gene>
    <name evidence="3" type="ORF">DB30_05507</name>
</gene>
<feature type="domain" description="DUF4178" evidence="2">
    <location>
        <begin position="90"/>
        <end position="210"/>
    </location>
</feature>
<dbReference type="EMBL" id="JMCC02000052">
    <property type="protein sequence ID" value="KIG15484.1"/>
    <property type="molecule type" value="Genomic_DNA"/>
</dbReference>
<reference evidence="3 4" key="1">
    <citation type="submission" date="2014-12" db="EMBL/GenBank/DDBJ databases">
        <title>Genome assembly of Enhygromyxa salina DSM 15201.</title>
        <authorList>
            <person name="Sharma G."/>
            <person name="Subramanian S."/>
        </authorList>
    </citation>
    <scope>NUCLEOTIDE SEQUENCE [LARGE SCALE GENOMIC DNA]</scope>
    <source>
        <strain evidence="3 4">DSM 15201</strain>
    </source>
</reference>
<keyword evidence="1" id="KW-1133">Transmembrane helix</keyword>
<proteinExistence type="predicted"/>
<keyword evidence="1" id="KW-0812">Transmembrane</keyword>
<dbReference type="AlphaFoldDB" id="A0A0C1ZCP8"/>
<evidence type="ECO:0000259" key="2">
    <source>
        <dbReference type="Pfam" id="PF13785"/>
    </source>
</evidence>
<evidence type="ECO:0000313" key="3">
    <source>
        <dbReference type="EMBL" id="KIG15484.1"/>
    </source>
</evidence>
<dbReference type="InterPro" id="IPR025235">
    <property type="entry name" value="DUF4178"/>
</dbReference>
<evidence type="ECO:0000313" key="4">
    <source>
        <dbReference type="Proteomes" id="UP000031599"/>
    </source>
</evidence>
<protein>
    <recommendedName>
        <fullName evidence="2">DUF4178 domain-containing protein</fullName>
    </recommendedName>
</protein>
<organism evidence="3 4">
    <name type="scientific">Enhygromyxa salina</name>
    <dbReference type="NCBI Taxonomy" id="215803"/>
    <lineage>
        <taxon>Bacteria</taxon>
        <taxon>Pseudomonadati</taxon>
        <taxon>Myxococcota</taxon>
        <taxon>Polyangia</taxon>
        <taxon>Nannocystales</taxon>
        <taxon>Nannocystaceae</taxon>
        <taxon>Enhygromyxa</taxon>
    </lineage>
</organism>
<evidence type="ECO:0000256" key="1">
    <source>
        <dbReference type="SAM" id="Phobius"/>
    </source>
</evidence>
<dbReference type="Pfam" id="PF13785">
    <property type="entry name" value="DUF4178"/>
    <property type="match status" value="1"/>
</dbReference>
<feature type="transmembrane region" description="Helical" evidence="1">
    <location>
        <begin position="403"/>
        <end position="422"/>
    </location>
</feature>
<name>A0A0C1ZCP8_9BACT</name>
<comment type="caution">
    <text evidence="3">The sequence shown here is derived from an EMBL/GenBank/DDBJ whole genome shotgun (WGS) entry which is preliminary data.</text>
</comment>
<feature type="transmembrane region" description="Helical" evidence="1">
    <location>
        <begin position="255"/>
        <end position="277"/>
    </location>
</feature>
<dbReference type="RefSeq" id="WP_052551482.1">
    <property type="nucleotide sequence ID" value="NZ_JMCC02000052.1"/>
</dbReference>
<accession>A0A0C1ZCP8</accession>